<dbReference type="RefSeq" id="WP_126540216.1">
    <property type="nucleotide sequence ID" value="NZ_BSPM01000002.1"/>
</dbReference>
<comment type="caution">
    <text evidence="1">The sequence shown here is derived from an EMBL/GenBank/DDBJ whole genome shotgun (WGS) entry which is preliminary data.</text>
</comment>
<accession>A0A4R6REQ0</accession>
<dbReference type="OrthoDB" id="9773948at2"/>
<keyword evidence="2" id="KW-1185">Reference proteome</keyword>
<reference evidence="1 2" key="1">
    <citation type="submission" date="2019-03" db="EMBL/GenBank/DDBJ databases">
        <title>Genomic Encyclopedia of Type Strains, Phase IV (KMG-IV): sequencing the most valuable type-strain genomes for metagenomic binning, comparative biology and taxonomic classification.</title>
        <authorList>
            <person name="Goeker M."/>
        </authorList>
    </citation>
    <scope>NUCLEOTIDE SEQUENCE [LARGE SCALE GENOMIC DNA]</scope>
    <source>
        <strain evidence="1 2">DSM 102969</strain>
    </source>
</reference>
<organism evidence="1 2">
    <name type="scientific">Oharaeibacter diazotrophicus</name>
    <dbReference type="NCBI Taxonomy" id="1920512"/>
    <lineage>
        <taxon>Bacteria</taxon>
        <taxon>Pseudomonadati</taxon>
        <taxon>Pseudomonadota</taxon>
        <taxon>Alphaproteobacteria</taxon>
        <taxon>Hyphomicrobiales</taxon>
        <taxon>Pleomorphomonadaceae</taxon>
        <taxon>Oharaeibacter</taxon>
    </lineage>
</organism>
<dbReference type="Proteomes" id="UP000294547">
    <property type="component" value="Unassembled WGS sequence"/>
</dbReference>
<protein>
    <submittedName>
        <fullName evidence="1">Uncharacterized protein</fullName>
    </submittedName>
</protein>
<gene>
    <name evidence="1" type="ORF">EDD54_2842</name>
</gene>
<evidence type="ECO:0000313" key="1">
    <source>
        <dbReference type="EMBL" id="TDP84237.1"/>
    </source>
</evidence>
<dbReference type="EMBL" id="SNXY01000008">
    <property type="protein sequence ID" value="TDP84237.1"/>
    <property type="molecule type" value="Genomic_DNA"/>
</dbReference>
<sequence length="127" mass="13829">MTIHDSAGFEPAHEDYRVSEGGAKVPRGQEPESLRSAYARFLATRSVGFEYAEAMTDDELAVVLREEMRALGRVAICPASTIDDFSIKLGLLVCMLESAAVPLRGRCARGIADLRSAADLTRSLRAR</sequence>
<name>A0A4R6REQ0_9HYPH</name>
<dbReference type="AlphaFoldDB" id="A0A4R6REQ0"/>
<evidence type="ECO:0000313" key="2">
    <source>
        <dbReference type="Proteomes" id="UP000294547"/>
    </source>
</evidence>
<proteinExistence type="predicted"/>